<proteinExistence type="predicted"/>
<organism evidence="2 3">
    <name type="scientific">Striga asiatica</name>
    <name type="common">Asiatic witchweed</name>
    <name type="synonym">Buchnera asiatica</name>
    <dbReference type="NCBI Taxonomy" id="4170"/>
    <lineage>
        <taxon>Eukaryota</taxon>
        <taxon>Viridiplantae</taxon>
        <taxon>Streptophyta</taxon>
        <taxon>Embryophyta</taxon>
        <taxon>Tracheophyta</taxon>
        <taxon>Spermatophyta</taxon>
        <taxon>Magnoliopsida</taxon>
        <taxon>eudicotyledons</taxon>
        <taxon>Gunneridae</taxon>
        <taxon>Pentapetalae</taxon>
        <taxon>asterids</taxon>
        <taxon>lamiids</taxon>
        <taxon>Lamiales</taxon>
        <taxon>Orobanchaceae</taxon>
        <taxon>Buchnereae</taxon>
        <taxon>Striga</taxon>
    </lineage>
</organism>
<dbReference type="EMBL" id="BKCP01005461">
    <property type="protein sequence ID" value="GER38148.1"/>
    <property type="molecule type" value="Genomic_DNA"/>
</dbReference>
<evidence type="ECO:0000256" key="1">
    <source>
        <dbReference type="SAM" id="MobiDB-lite"/>
    </source>
</evidence>
<dbReference type="AlphaFoldDB" id="A0A5A7Q000"/>
<name>A0A5A7Q000_STRAF</name>
<keyword evidence="2" id="KW-0830">Ubiquinone</keyword>
<sequence length="218" mass="24776">MFSRLPPPLWGSGPLPVSRKGRRKEALLRCPTVWSTDHTEGQALKRRTGTSGINVFQFLALHRPSNGPWTKRTLPERTMSKGPPPPPTRYILRLWAAITIQEDTRNWKSKEVTRWTAELQVVGGQEGPLRDLGSQQEMRRLQQAGRPIGEKESTSLAHNREYPNPGNRGLSILRLRSTFRLCPSTASSFDLVRFMIDVIDHYSTLRATKSLVSYGRFD</sequence>
<dbReference type="Proteomes" id="UP000325081">
    <property type="component" value="Unassembled WGS sequence"/>
</dbReference>
<dbReference type="OrthoDB" id="1664237at2759"/>
<protein>
    <submittedName>
        <fullName evidence="2">NADH-ubiquinone oxidoreductase chain</fullName>
    </submittedName>
</protein>
<accession>A0A5A7Q000</accession>
<feature type="non-terminal residue" evidence="2">
    <location>
        <position position="218"/>
    </location>
</feature>
<gene>
    <name evidence="2" type="ORF">STAS_14614</name>
</gene>
<reference evidence="3" key="1">
    <citation type="journal article" date="2019" name="Curr. Biol.">
        <title>Genome Sequence of Striga asiatica Provides Insight into the Evolution of Plant Parasitism.</title>
        <authorList>
            <person name="Yoshida S."/>
            <person name="Kim S."/>
            <person name="Wafula E.K."/>
            <person name="Tanskanen J."/>
            <person name="Kim Y.M."/>
            <person name="Honaas L."/>
            <person name="Yang Z."/>
            <person name="Spallek T."/>
            <person name="Conn C.E."/>
            <person name="Ichihashi Y."/>
            <person name="Cheong K."/>
            <person name="Cui S."/>
            <person name="Der J.P."/>
            <person name="Gundlach H."/>
            <person name="Jiao Y."/>
            <person name="Hori C."/>
            <person name="Ishida J.K."/>
            <person name="Kasahara H."/>
            <person name="Kiba T."/>
            <person name="Kim M.S."/>
            <person name="Koo N."/>
            <person name="Laohavisit A."/>
            <person name="Lee Y.H."/>
            <person name="Lumba S."/>
            <person name="McCourt P."/>
            <person name="Mortimer J.C."/>
            <person name="Mutuku J.M."/>
            <person name="Nomura T."/>
            <person name="Sasaki-Sekimoto Y."/>
            <person name="Seto Y."/>
            <person name="Wang Y."/>
            <person name="Wakatake T."/>
            <person name="Sakakibara H."/>
            <person name="Demura T."/>
            <person name="Yamaguchi S."/>
            <person name="Yoneyama K."/>
            <person name="Manabe R.I."/>
            <person name="Nelson D.C."/>
            <person name="Schulman A.H."/>
            <person name="Timko M.P."/>
            <person name="dePamphilis C.W."/>
            <person name="Choi D."/>
            <person name="Shirasu K."/>
        </authorList>
    </citation>
    <scope>NUCLEOTIDE SEQUENCE [LARGE SCALE GENOMIC DNA]</scope>
    <source>
        <strain evidence="3">cv. UVA1</strain>
    </source>
</reference>
<keyword evidence="3" id="KW-1185">Reference proteome</keyword>
<evidence type="ECO:0000313" key="2">
    <source>
        <dbReference type="EMBL" id="GER38148.1"/>
    </source>
</evidence>
<comment type="caution">
    <text evidence="2">The sequence shown here is derived from an EMBL/GenBank/DDBJ whole genome shotgun (WGS) entry which is preliminary data.</text>
</comment>
<feature type="region of interest" description="Disordered" evidence="1">
    <location>
        <begin position="67"/>
        <end position="86"/>
    </location>
</feature>
<evidence type="ECO:0000313" key="3">
    <source>
        <dbReference type="Proteomes" id="UP000325081"/>
    </source>
</evidence>